<gene>
    <name evidence="1" type="ORF">HOLleu_43540</name>
</gene>
<keyword evidence="2" id="KW-1185">Reference proteome</keyword>
<evidence type="ECO:0000313" key="1">
    <source>
        <dbReference type="EMBL" id="KAJ8018463.1"/>
    </source>
</evidence>
<accession>A0A9Q0Y9I5</accession>
<organism evidence="1 2">
    <name type="scientific">Holothuria leucospilota</name>
    <name type="common">Black long sea cucumber</name>
    <name type="synonym">Mertensiothuria leucospilota</name>
    <dbReference type="NCBI Taxonomy" id="206669"/>
    <lineage>
        <taxon>Eukaryota</taxon>
        <taxon>Metazoa</taxon>
        <taxon>Echinodermata</taxon>
        <taxon>Eleutherozoa</taxon>
        <taxon>Echinozoa</taxon>
        <taxon>Holothuroidea</taxon>
        <taxon>Aspidochirotacea</taxon>
        <taxon>Aspidochirotida</taxon>
        <taxon>Holothuriidae</taxon>
        <taxon>Holothuria</taxon>
    </lineage>
</organism>
<dbReference type="AlphaFoldDB" id="A0A9Q0Y9I5"/>
<name>A0A9Q0Y9I5_HOLLE</name>
<evidence type="ECO:0000313" key="2">
    <source>
        <dbReference type="Proteomes" id="UP001152320"/>
    </source>
</evidence>
<comment type="caution">
    <text evidence="1">The sequence shown here is derived from an EMBL/GenBank/DDBJ whole genome shotgun (WGS) entry which is preliminary data.</text>
</comment>
<protein>
    <submittedName>
        <fullName evidence="1">Uncharacterized protein</fullName>
    </submittedName>
</protein>
<reference evidence="1" key="1">
    <citation type="submission" date="2021-10" db="EMBL/GenBank/DDBJ databases">
        <title>Tropical sea cucumber genome reveals ecological adaptation and Cuvierian tubules defense mechanism.</title>
        <authorList>
            <person name="Chen T."/>
        </authorList>
    </citation>
    <scope>NUCLEOTIDE SEQUENCE</scope>
    <source>
        <strain evidence="1">Nanhai2018</strain>
        <tissue evidence="1">Muscle</tissue>
    </source>
</reference>
<dbReference type="EMBL" id="JAIZAY010000348">
    <property type="protein sequence ID" value="KAJ8018463.1"/>
    <property type="molecule type" value="Genomic_DNA"/>
</dbReference>
<dbReference type="Proteomes" id="UP001152320">
    <property type="component" value="Unassembled WGS sequence"/>
</dbReference>
<proteinExistence type="predicted"/>
<sequence>MSENRLIRLRDSLGEIGRKRVRGANRHVLSILRSLTSGDQVTFRGEDGGVLSGEVKEVDRFRRSVVVCVDEEDVCVPAALLVGSLPCRGTVTFDISLQ</sequence>